<dbReference type="InterPro" id="IPR000276">
    <property type="entry name" value="GPCR_Rhodpsn"/>
</dbReference>
<dbReference type="GO" id="GO:0008188">
    <property type="term" value="F:neuropeptide receptor activity"/>
    <property type="evidence" value="ECO:0007669"/>
    <property type="project" value="TreeGrafter"/>
</dbReference>
<keyword evidence="5 9" id="KW-0472">Membrane</keyword>
<feature type="domain" description="G-protein coupled receptors family 1 profile" evidence="10">
    <location>
        <begin position="42"/>
        <end position="247"/>
    </location>
</feature>
<dbReference type="PRINTS" id="PR00237">
    <property type="entry name" value="GPCRRHODOPSN"/>
</dbReference>
<keyword evidence="4 8" id="KW-0297">G-protein coupled receptor</keyword>
<evidence type="ECO:0000256" key="8">
    <source>
        <dbReference type="RuleBase" id="RU000688"/>
    </source>
</evidence>
<dbReference type="PROSITE" id="PS50262">
    <property type="entry name" value="G_PROTEIN_RECEP_F1_2"/>
    <property type="match status" value="1"/>
</dbReference>
<evidence type="ECO:0000313" key="12">
    <source>
        <dbReference type="Proteomes" id="UP000663882"/>
    </source>
</evidence>
<dbReference type="Pfam" id="PF00001">
    <property type="entry name" value="7tm_1"/>
    <property type="match status" value="1"/>
</dbReference>
<dbReference type="SUPFAM" id="SSF81321">
    <property type="entry name" value="Family A G protein-coupled receptor-like"/>
    <property type="match status" value="1"/>
</dbReference>
<dbReference type="PANTHER" id="PTHR24243:SF208">
    <property type="entry name" value="PYROKININ-1 RECEPTOR"/>
    <property type="match status" value="1"/>
</dbReference>
<comment type="similarity">
    <text evidence="8">Belongs to the G-protein coupled receptor 1 family.</text>
</comment>
<feature type="transmembrane region" description="Helical" evidence="9">
    <location>
        <begin position="142"/>
        <end position="162"/>
    </location>
</feature>
<evidence type="ECO:0000256" key="7">
    <source>
        <dbReference type="ARBA" id="ARBA00023224"/>
    </source>
</evidence>
<dbReference type="PANTHER" id="PTHR24243">
    <property type="entry name" value="G-PROTEIN COUPLED RECEPTOR"/>
    <property type="match status" value="1"/>
</dbReference>
<feature type="transmembrane region" description="Helical" evidence="9">
    <location>
        <begin position="93"/>
        <end position="121"/>
    </location>
</feature>
<reference evidence="11" key="1">
    <citation type="submission" date="2021-02" db="EMBL/GenBank/DDBJ databases">
        <authorList>
            <person name="Nowell W R."/>
        </authorList>
    </citation>
    <scope>NUCLEOTIDE SEQUENCE</scope>
</reference>
<evidence type="ECO:0000256" key="1">
    <source>
        <dbReference type="ARBA" id="ARBA00004141"/>
    </source>
</evidence>
<proteinExistence type="inferred from homology"/>
<evidence type="ECO:0000256" key="6">
    <source>
        <dbReference type="ARBA" id="ARBA00023170"/>
    </source>
</evidence>
<evidence type="ECO:0000256" key="9">
    <source>
        <dbReference type="SAM" id="Phobius"/>
    </source>
</evidence>
<dbReference type="Proteomes" id="UP000663882">
    <property type="component" value="Unassembled WGS sequence"/>
</dbReference>
<evidence type="ECO:0000256" key="2">
    <source>
        <dbReference type="ARBA" id="ARBA00022692"/>
    </source>
</evidence>
<organism evidence="11 12">
    <name type="scientific">Rotaria sordida</name>
    <dbReference type="NCBI Taxonomy" id="392033"/>
    <lineage>
        <taxon>Eukaryota</taxon>
        <taxon>Metazoa</taxon>
        <taxon>Spiralia</taxon>
        <taxon>Gnathifera</taxon>
        <taxon>Rotifera</taxon>
        <taxon>Eurotatoria</taxon>
        <taxon>Bdelloidea</taxon>
        <taxon>Philodinida</taxon>
        <taxon>Philodinidae</taxon>
        <taxon>Rotaria</taxon>
    </lineage>
</organism>
<dbReference type="OrthoDB" id="5950040at2759"/>
<keyword evidence="2 8" id="KW-0812">Transmembrane</keyword>
<gene>
    <name evidence="11" type="ORF">RFH988_LOCUS1398</name>
</gene>
<evidence type="ECO:0000256" key="4">
    <source>
        <dbReference type="ARBA" id="ARBA00023040"/>
    </source>
</evidence>
<dbReference type="EMBL" id="CAJNOO010000026">
    <property type="protein sequence ID" value="CAF0752837.1"/>
    <property type="molecule type" value="Genomic_DNA"/>
</dbReference>
<evidence type="ECO:0000259" key="10">
    <source>
        <dbReference type="PROSITE" id="PS50262"/>
    </source>
</evidence>
<feature type="transmembrane region" description="Helical" evidence="9">
    <location>
        <begin position="219"/>
        <end position="243"/>
    </location>
</feature>
<comment type="caution">
    <text evidence="11">The sequence shown here is derived from an EMBL/GenBank/DDBJ whole genome shotgun (WGS) entry which is preliminary data.</text>
</comment>
<dbReference type="Gene3D" id="1.20.1070.10">
    <property type="entry name" value="Rhodopsin 7-helix transmembrane proteins"/>
    <property type="match status" value="1"/>
</dbReference>
<evidence type="ECO:0000313" key="11">
    <source>
        <dbReference type="EMBL" id="CAF0752837.1"/>
    </source>
</evidence>
<keyword evidence="7 8" id="KW-0807">Transducer</keyword>
<dbReference type="AlphaFoldDB" id="A0A813PMW9"/>
<protein>
    <recommendedName>
        <fullName evidence="10">G-protein coupled receptors family 1 profile domain-containing protein</fullName>
    </recommendedName>
</protein>
<keyword evidence="6 8" id="KW-0675">Receptor</keyword>
<accession>A0A813PMW9</accession>
<feature type="transmembrane region" description="Helical" evidence="9">
    <location>
        <begin position="62"/>
        <end position="81"/>
    </location>
</feature>
<feature type="transmembrane region" description="Helical" evidence="9">
    <location>
        <begin position="29"/>
        <end position="50"/>
    </location>
</feature>
<evidence type="ECO:0000256" key="3">
    <source>
        <dbReference type="ARBA" id="ARBA00022989"/>
    </source>
</evidence>
<dbReference type="PROSITE" id="PS00237">
    <property type="entry name" value="G_PROTEIN_RECEP_F1_1"/>
    <property type="match status" value="1"/>
</dbReference>
<comment type="subcellular location">
    <subcellularLocation>
        <location evidence="1">Membrane</location>
        <topology evidence="1">Multi-pass membrane protein</topology>
    </subcellularLocation>
</comment>
<dbReference type="GO" id="GO:0005886">
    <property type="term" value="C:plasma membrane"/>
    <property type="evidence" value="ECO:0007669"/>
    <property type="project" value="TreeGrafter"/>
</dbReference>
<dbReference type="InterPro" id="IPR017452">
    <property type="entry name" value="GPCR_Rhodpsn_7TM"/>
</dbReference>
<keyword evidence="3 9" id="KW-1133">Transmembrane helix</keyword>
<evidence type="ECO:0000256" key="5">
    <source>
        <dbReference type="ARBA" id="ARBA00023136"/>
    </source>
</evidence>
<sequence length="495" mass="57428">MLSKDDINKCPSIFHNAFSNPVFIERVLLIIYAIIFLIGLVGNIMTIIIIKCNTHLRTPTNIYLLNLAVSDLMMLICNLPLEMIEIHFREWPLSIMFCTLRNICVEFFTCSSILTILAFSCERYFAIVHPIHFHQLNHFHRAQNVVIIIWFLSLIVSIPIGFSYEVEKNLVVISPYSTRFILKSINNTNFQRLNETILSINVYCKSCVPKKNLIKLLSIIMIITSICCFYFPMIIIGIIYIYIIKALHHVNKYEKHSNHIESNLSSLSNCDIKGKKQTISTSFYSNIINQEKVIQIKQKHTHLGSHSWLKSRAHYQARKVVVKTLENLKHLEKHNGFPHEIQYVKNLIECLNELIENGEMTKNCQTLINDMNKNIHVLPDTYLLARKPLGDKMIRLPRHVSKTATNISHPLKKLSSEILQIQRSNEKLPNQIDLHINSKEKHIDQTFDNDDMTTSNISTEKMTSGIQFYVVAEQFRNTTDTNTRKKRYLTSSIIE</sequence>
<name>A0A813PMW9_9BILA</name>